<evidence type="ECO:0000313" key="11">
    <source>
        <dbReference type="Proteomes" id="UP001443914"/>
    </source>
</evidence>
<evidence type="ECO:0000256" key="2">
    <source>
        <dbReference type="ARBA" id="ARBA00007651"/>
    </source>
</evidence>
<feature type="domain" description="Casparian strip membrane protein" evidence="9">
    <location>
        <begin position="53"/>
        <end position="200"/>
    </location>
</feature>
<keyword evidence="6 7" id="KW-0472">Membrane</keyword>
<dbReference type="Pfam" id="PF04535">
    <property type="entry name" value="CASP_dom"/>
    <property type="match status" value="1"/>
</dbReference>
<proteinExistence type="inferred from homology"/>
<feature type="compositionally biased region" description="Basic and acidic residues" evidence="8">
    <location>
        <begin position="1"/>
        <end position="11"/>
    </location>
</feature>
<reference evidence="10" key="1">
    <citation type="submission" date="2024-03" db="EMBL/GenBank/DDBJ databases">
        <title>WGS assembly of Saponaria officinalis var. Norfolk2.</title>
        <authorList>
            <person name="Jenkins J."/>
            <person name="Shu S."/>
            <person name="Grimwood J."/>
            <person name="Barry K."/>
            <person name="Goodstein D."/>
            <person name="Schmutz J."/>
            <person name="Leebens-Mack J."/>
            <person name="Osbourn A."/>
        </authorList>
    </citation>
    <scope>NUCLEOTIDE SEQUENCE [LARGE SCALE GENOMIC DNA]</scope>
    <source>
        <strain evidence="10">JIC</strain>
    </source>
</reference>
<comment type="subcellular location">
    <subcellularLocation>
        <location evidence="1 7">Cell membrane</location>
        <topology evidence="1 7">Multi-pass membrane protein</topology>
    </subcellularLocation>
</comment>
<comment type="similarity">
    <text evidence="2 7">Belongs to the Casparian strip membrane proteins (CASP) family.</text>
</comment>
<dbReference type="Proteomes" id="UP001443914">
    <property type="component" value="Unassembled WGS sequence"/>
</dbReference>
<evidence type="ECO:0000256" key="8">
    <source>
        <dbReference type="SAM" id="MobiDB-lite"/>
    </source>
</evidence>
<evidence type="ECO:0000256" key="7">
    <source>
        <dbReference type="RuleBase" id="RU361233"/>
    </source>
</evidence>
<organism evidence="10 11">
    <name type="scientific">Saponaria officinalis</name>
    <name type="common">Common soapwort</name>
    <name type="synonym">Lychnis saponaria</name>
    <dbReference type="NCBI Taxonomy" id="3572"/>
    <lineage>
        <taxon>Eukaryota</taxon>
        <taxon>Viridiplantae</taxon>
        <taxon>Streptophyta</taxon>
        <taxon>Embryophyta</taxon>
        <taxon>Tracheophyta</taxon>
        <taxon>Spermatophyta</taxon>
        <taxon>Magnoliopsida</taxon>
        <taxon>eudicotyledons</taxon>
        <taxon>Gunneridae</taxon>
        <taxon>Pentapetalae</taxon>
        <taxon>Caryophyllales</taxon>
        <taxon>Caryophyllaceae</taxon>
        <taxon>Caryophylleae</taxon>
        <taxon>Saponaria</taxon>
    </lineage>
</organism>
<keyword evidence="3 7" id="KW-1003">Cell membrane</keyword>
<dbReference type="EMBL" id="JBDFQZ010000001">
    <property type="protein sequence ID" value="KAK9755289.1"/>
    <property type="molecule type" value="Genomic_DNA"/>
</dbReference>
<keyword evidence="5 7" id="KW-1133">Transmembrane helix</keyword>
<evidence type="ECO:0000313" key="10">
    <source>
        <dbReference type="EMBL" id="KAK9755289.1"/>
    </source>
</evidence>
<dbReference type="AlphaFoldDB" id="A0AAW1N544"/>
<feature type="region of interest" description="Disordered" evidence="8">
    <location>
        <begin position="1"/>
        <end position="32"/>
    </location>
</feature>
<name>A0AAW1N544_SAPOF</name>
<dbReference type="InterPro" id="IPR006702">
    <property type="entry name" value="CASP_dom"/>
</dbReference>
<evidence type="ECO:0000259" key="9">
    <source>
        <dbReference type="Pfam" id="PF04535"/>
    </source>
</evidence>
<evidence type="ECO:0000256" key="1">
    <source>
        <dbReference type="ARBA" id="ARBA00004651"/>
    </source>
</evidence>
<feature type="transmembrane region" description="Helical" evidence="7">
    <location>
        <begin position="103"/>
        <end position="126"/>
    </location>
</feature>
<dbReference type="NCBIfam" id="TIGR01569">
    <property type="entry name" value="A_tha_TIGR01569"/>
    <property type="match status" value="1"/>
</dbReference>
<keyword evidence="11" id="KW-1185">Reference proteome</keyword>
<feature type="transmembrane region" description="Helical" evidence="7">
    <location>
        <begin position="60"/>
        <end position="78"/>
    </location>
</feature>
<evidence type="ECO:0000256" key="6">
    <source>
        <dbReference type="ARBA" id="ARBA00023136"/>
    </source>
</evidence>
<protein>
    <recommendedName>
        <fullName evidence="7">CASP-like protein</fullName>
    </recommendedName>
</protein>
<evidence type="ECO:0000256" key="4">
    <source>
        <dbReference type="ARBA" id="ARBA00022692"/>
    </source>
</evidence>
<accession>A0AAW1N544</accession>
<comment type="caution">
    <text evidence="10">The sequence shown here is derived from an EMBL/GenBank/DDBJ whole genome shotgun (WGS) entry which is preliminary data.</text>
</comment>
<dbReference type="InterPro" id="IPR044173">
    <property type="entry name" value="CASPL"/>
</dbReference>
<comment type="subunit">
    <text evidence="7">Homodimer and heterodimers.</text>
</comment>
<evidence type="ECO:0000256" key="3">
    <source>
        <dbReference type="ARBA" id="ARBA00022475"/>
    </source>
</evidence>
<evidence type="ECO:0000256" key="5">
    <source>
        <dbReference type="ARBA" id="ARBA00022989"/>
    </source>
</evidence>
<dbReference type="PANTHER" id="PTHR36488">
    <property type="entry name" value="CASP-LIKE PROTEIN 1U1"/>
    <property type="match status" value="1"/>
</dbReference>
<keyword evidence="4 7" id="KW-0812">Transmembrane</keyword>
<feature type="transmembrane region" description="Helical" evidence="7">
    <location>
        <begin position="138"/>
        <end position="165"/>
    </location>
</feature>
<feature type="transmembrane region" description="Helical" evidence="7">
    <location>
        <begin position="191"/>
        <end position="213"/>
    </location>
</feature>
<dbReference type="InterPro" id="IPR006459">
    <property type="entry name" value="CASP/CASPL"/>
</dbReference>
<dbReference type="GO" id="GO:0005886">
    <property type="term" value="C:plasma membrane"/>
    <property type="evidence" value="ECO:0007669"/>
    <property type="project" value="UniProtKB-SubCell"/>
</dbReference>
<dbReference type="PANTHER" id="PTHR36488:SF11">
    <property type="entry name" value="CASP-LIKE PROTEIN"/>
    <property type="match status" value="1"/>
</dbReference>
<sequence length="216" mass="23255">MVKFGEEEHYSSLEVEGAESSQRRDSKGKAPVTEPPLFISKVGHDADAGSVSRGIAIIDFVIRLITLAALLAATIAMGTTNQTLPFFTQFFQFQARYYDLPTFTYFVIGNAIAATYVVLSMPFSIVTIIRPLSKPPRLFLVTFDTIAATLTTSAAAAAAAIVSLAHKGNSNTNWIAICQQFGNFCQRSSGAVVASFIAATLFMFLVILSAVSLKSH</sequence>
<gene>
    <name evidence="10" type="ORF">RND81_01G015600</name>
</gene>